<dbReference type="GO" id="GO:0006520">
    <property type="term" value="P:amino acid metabolic process"/>
    <property type="evidence" value="ECO:0007669"/>
    <property type="project" value="InterPro"/>
</dbReference>
<dbReference type="GO" id="GO:0008483">
    <property type="term" value="F:transaminase activity"/>
    <property type="evidence" value="ECO:0007669"/>
    <property type="project" value="UniProtKB-KW"/>
</dbReference>
<gene>
    <name evidence="8" type="ORF">HF682_16500</name>
</gene>
<dbReference type="InterPro" id="IPR004839">
    <property type="entry name" value="Aminotransferase_I/II_large"/>
</dbReference>
<keyword evidence="6" id="KW-0663">Pyridoxal phosphate</keyword>
<dbReference type="CDD" id="cd00609">
    <property type="entry name" value="AAT_like"/>
    <property type="match status" value="1"/>
</dbReference>
<evidence type="ECO:0000256" key="4">
    <source>
        <dbReference type="ARBA" id="ARBA00022576"/>
    </source>
</evidence>
<organism evidence="8 9">
    <name type="scientific">Leeia aquatica</name>
    <dbReference type="NCBI Taxonomy" id="2725557"/>
    <lineage>
        <taxon>Bacteria</taxon>
        <taxon>Pseudomonadati</taxon>
        <taxon>Pseudomonadota</taxon>
        <taxon>Betaproteobacteria</taxon>
        <taxon>Neisseriales</taxon>
        <taxon>Leeiaceae</taxon>
        <taxon>Leeia</taxon>
    </lineage>
</organism>
<dbReference type="Pfam" id="PF00155">
    <property type="entry name" value="Aminotran_1_2"/>
    <property type="match status" value="1"/>
</dbReference>
<keyword evidence="4 8" id="KW-0032">Aminotransferase</keyword>
<dbReference type="GO" id="GO:0030170">
    <property type="term" value="F:pyridoxal phosphate binding"/>
    <property type="evidence" value="ECO:0007669"/>
    <property type="project" value="InterPro"/>
</dbReference>
<dbReference type="InterPro" id="IPR015421">
    <property type="entry name" value="PyrdxlP-dep_Trfase_major"/>
</dbReference>
<dbReference type="InterPro" id="IPR015424">
    <property type="entry name" value="PyrdxlP-dep_Trfase"/>
</dbReference>
<dbReference type="RefSeq" id="WP_168878448.1">
    <property type="nucleotide sequence ID" value="NZ_JABAIM010000005.1"/>
</dbReference>
<reference evidence="8 9" key="1">
    <citation type="submission" date="2020-04" db="EMBL/GenBank/DDBJ databases">
        <title>Draft genome of Leeia sp. IMCC25680.</title>
        <authorList>
            <person name="Song J."/>
            <person name="Cho J.-C."/>
        </authorList>
    </citation>
    <scope>NUCLEOTIDE SEQUENCE [LARGE SCALE GENOMIC DNA]</scope>
    <source>
        <strain evidence="8 9">IMCC25680</strain>
    </source>
</reference>
<keyword evidence="9" id="KW-1185">Reference proteome</keyword>
<dbReference type="NCBIfam" id="NF006514">
    <property type="entry name" value="PRK08960.1"/>
    <property type="match status" value="1"/>
</dbReference>
<dbReference type="PANTHER" id="PTHR46383:SF2">
    <property type="entry name" value="AMINOTRANSFERASE"/>
    <property type="match status" value="1"/>
</dbReference>
<evidence type="ECO:0000313" key="9">
    <source>
        <dbReference type="Proteomes" id="UP000587991"/>
    </source>
</evidence>
<keyword evidence="5 8" id="KW-0808">Transferase</keyword>
<name>A0A847S095_9NEIS</name>
<evidence type="ECO:0000256" key="1">
    <source>
        <dbReference type="ARBA" id="ARBA00001933"/>
    </source>
</evidence>
<evidence type="ECO:0000256" key="6">
    <source>
        <dbReference type="ARBA" id="ARBA00022898"/>
    </source>
</evidence>
<dbReference type="SUPFAM" id="SSF53383">
    <property type="entry name" value="PLP-dependent transferases"/>
    <property type="match status" value="1"/>
</dbReference>
<dbReference type="InterPro" id="IPR050596">
    <property type="entry name" value="AspAT/PAT-like"/>
</dbReference>
<dbReference type="Gene3D" id="3.40.640.10">
    <property type="entry name" value="Type I PLP-dependent aspartate aminotransferase-like (Major domain)"/>
    <property type="match status" value="1"/>
</dbReference>
<comment type="caution">
    <text evidence="8">The sequence shown here is derived from an EMBL/GenBank/DDBJ whole genome shotgun (WGS) entry which is preliminary data.</text>
</comment>
<evidence type="ECO:0000256" key="3">
    <source>
        <dbReference type="ARBA" id="ARBA00021531"/>
    </source>
</evidence>
<proteinExistence type="inferred from homology"/>
<comment type="cofactor">
    <cofactor evidence="1">
        <name>pyridoxal 5'-phosphate</name>
        <dbReference type="ChEBI" id="CHEBI:597326"/>
    </cofactor>
</comment>
<evidence type="ECO:0000259" key="7">
    <source>
        <dbReference type="Pfam" id="PF00155"/>
    </source>
</evidence>
<feature type="domain" description="Aminotransferase class I/classII large" evidence="7">
    <location>
        <begin position="35"/>
        <end position="383"/>
    </location>
</feature>
<comment type="similarity">
    <text evidence="2">Belongs to the class-I pyridoxal-phosphate-dependent aminotransferase family.</text>
</comment>
<sequence length="387" mass="41905">MTPPSPLASRLGFIAPFHVMSLLEQARQLEQQGHDVIHMEIGEPDFGTPPAIIQAGMAALQAGHTGYSPALGLPALREAIAEDYARRFGVQVPARRIVITAGASGALLLALAALVSPGKEVLLSDPAYPCNRHFVHLLEGRAVNLPVGPDSQYQLTADHLAQHWSADTVAALVATPSNPTGTLLSAEALAALNTAALARGGRLIVDEIYQGLVYDQAAHTALAQSDQLFVINSFSKYFQMTGWRLGWLVVPEAYLNAVNRLAQNIFIAASTPAQHAALAAFQPDTLSLLEQRRLELKSRRDALLPMLQQLGFRINSQPQGAFYVYADSSTLAGDCEALSARLLQQAHVAITPGIDFGQHRAREHVRFAYTVPVPRLEQMAERLRKVL</sequence>
<dbReference type="NCBIfam" id="NF005601">
    <property type="entry name" value="PRK07337.1"/>
    <property type="match status" value="1"/>
</dbReference>
<protein>
    <recommendedName>
        <fullName evidence="3">Putative 8-amino-7-oxononanoate synthase</fullName>
    </recommendedName>
</protein>
<accession>A0A847S095</accession>
<evidence type="ECO:0000256" key="5">
    <source>
        <dbReference type="ARBA" id="ARBA00022679"/>
    </source>
</evidence>
<dbReference type="Proteomes" id="UP000587991">
    <property type="component" value="Unassembled WGS sequence"/>
</dbReference>
<evidence type="ECO:0000313" key="8">
    <source>
        <dbReference type="EMBL" id="NLR76770.1"/>
    </source>
</evidence>
<dbReference type="PANTHER" id="PTHR46383">
    <property type="entry name" value="ASPARTATE AMINOTRANSFERASE"/>
    <property type="match status" value="1"/>
</dbReference>
<dbReference type="AlphaFoldDB" id="A0A847S095"/>
<dbReference type="EMBL" id="JABAIM010000005">
    <property type="protein sequence ID" value="NLR76770.1"/>
    <property type="molecule type" value="Genomic_DNA"/>
</dbReference>
<evidence type="ECO:0000256" key="2">
    <source>
        <dbReference type="ARBA" id="ARBA00007441"/>
    </source>
</evidence>